<protein>
    <submittedName>
        <fullName evidence="3">Rhodanese-like domain-containing protein</fullName>
    </submittedName>
</protein>
<evidence type="ECO:0000256" key="1">
    <source>
        <dbReference type="SAM" id="SignalP"/>
    </source>
</evidence>
<dbReference type="InterPro" id="IPR036873">
    <property type="entry name" value="Rhodanese-like_dom_sf"/>
</dbReference>
<dbReference type="InterPro" id="IPR001763">
    <property type="entry name" value="Rhodanese-like_dom"/>
</dbReference>
<dbReference type="EMBL" id="BSYJ01000003">
    <property type="protein sequence ID" value="GMG87551.1"/>
    <property type="molecule type" value="Genomic_DNA"/>
</dbReference>
<feature type="chain" id="PRO_5047401422" evidence="1">
    <location>
        <begin position="22"/>
        <end position="117"/>
    </location>
</feature>
<dbReference type="SUPFAM" id="SSF52821">
    <property type="entry name" value="Rhodanese/Cell cycle control phosphatase"/>
    <property type="match status" value="1"/>
</dbReference>
<evidence type="ECO:0000313" key="4">
    <source>
        <dbReference type="Proteomes" id="UP001224392"/>
    </source>
</evidence>
<dbReference type="CDD" id="cd00158">
    <property type="entry name" value="RHOD"/>
    <property type="match status" value="1"/>
</dbReference>
<dbReference type="Gene3D" id="3.40.250.10">
    <property type="entry name" value="Rhodanese-like domain"/>
    <property type="match status" value="1"/>
</dbReference>
<organism evidence="3 4">
    <name type="scientific">Biformimicrobium ophioploci</name>
    <dbReference type="NCBI Taxonomy" id="3036711"/>
    <lineage>
        <taxon>Bacteria</taxon>
        <taxon>Pseudomonadati</taxon>
        <taxon>Pseudomonadota</taxon>
        <taxon>Gammaproteobacteria</taxon>
        <taxon>Cellvibrionales</taxon>
        <taxon>Microbulbiferaceae</taxon>
        <taxon>Biformimicrobium</taxon>
    </lineage>
</organism>
<name>A0ABQ6LZN1_9GAMM</name>
<sequence length="117" mass="12580">MSWVKTVTASIGMFFGSMAAAADFDTTVAWALIDEGATLIDVRTESEYAAGHLEGAILIPHDQFSTHIEKLVATDKPIVVYCRSGRRSGLVTTQLKNAGFDKVVNGGGYEMLKASRP</sequence>
<evidence type="ECO:0000313" key="3">
    <source>
        <dbReference type="EMBL" id="GMG87551.1"/>
    </source>
</evidence>
<dbReference type="SMART" id="SM00450">
    <property type="entry name" value="RHOD"/>
    <property type="match status" value="1"/>
</dbReference>
<feature type="signal peptide" evidence="1">
    <location>
        <begin position="1"/>
        <end position="21"/>
    </location>
</feature>
<dbReference type="Pfam" id="PF00581">
    <property type="entry name" value="Rhodanese"/>
    <property type="match status" value="1"/>
</dbReference>
<proteinExistence type="predicted"/>
<gene>
    <name evidence="3" type="ORF">MNKW57_18720</name>
</gene>
<dbReference type="RefSeq" id="WP_285764171.1">
    <property type="nucleotide sequence ID" value="NZ_BSYJ01000003.1"/>
</dbReference>
<dbReference type="InterPro" id="IPR052367">
    <property type="entry name" value="Thiosulfate_ST/Rhodanese-like"/>
</dbReference>
<dbReference type="PROSITE" id="PS50206">
    <property type="entry name" value="RHODANESE_3"/>
    <property type="match status" value="1"/>
</dbReference>
<reference evidence="3 4" key="1">
    <citation type="submission" date="2023-04" db="EMBL/GenBank/DDBJ databases">
        <title>Marinobulbifer ophiurae gen. nov., sp. Nov., isolate from tissue of brittle star Ophioplocus japonicus.</title>
        <authorList>
            <person name="Kawano K."/>
            <person name="Sawayama S."/>
            <person name="Nakagawa S."/>
        </authorList>
    </citation>
    <scope>NUCLEOTIDE SEQUENCE [LARGE SCALE GENOMIC DNA]</scope>
    <source>
        <strain evidence="3 4">NKW57</strain>
    </source>
</reference>
<dbReference type="PANTHER" id="PTHR45431">
    <property type="entry name" value="RHODANESE-LIKE DOMAIN-CONTAINING PROTEIN 15, CHLOROPLASTIC"/>
    <property type="match status" value="1"/>
</dbReference>
<keyword evidence="4" id="KW-1185">Reference proteome</keyword>
<dbReference type="PANTHER" id="PTHR45431:SF3">
    <property type="entry name" value="RHODANESE-LIKE DOMAIN-CONTAINING PROTEIN 15, CHLOROPLASTIC"/>
    <property type="match status" value="1"/>
</dbReference>
<evidence type="ECO:0000259" key="2">
    <source>
        <dbReference type="PROSITE" id="PS50206"/>
    </source>
</evidence>
<feature type="domain" description="Rhodanese" evidence="2">
    <location>
        <begin position="33"/>
        <end position="116"/>
    </location>
</feature>
<comment type="caution">
    <text evidence="3">The sequence shown here is derived from an EMBL/GenBank/DDBJ whole genome shotgun (WGS) entry which is preliminary data.</text>
</comment>
<dbReference type="Proteomes" id="UP001224392">
    <property type="component" value="Unassembled WGS sequence"/>
</dbReference>
<accession>A0ABQ6LZN1</accession>
<keyword evidence="1" id="KW-0732">Signal</keyword>